<keyword evidence="1" id="KW-0802">TPR repeat</keyword>
<feature type="repeat" description="TPR" evidence="1">
    <location>
        <begin position="187"/>
        <end position="220"/>
    </location>
</feature>
<comment type="caution">
    <text evidence="3">The sequence shown here is derived from an EMBL/GenBank/DDBJ whole genome shotgun (WGS) entry which is preliminary data.</text>
</comment>
<dbReference type="SUPFAM" id="SSF48452">
    <property type="entry name" value="TPR-like"/>
    <property type="match status" value="1"/>
</dbReference>
<evidence type="ECO:0000256" key="2">
    <source>
        <dbReference type="SAM" id="SignalP"/>
    </source>
</evidence>
<proteinExistence type="predicted"/>
<keyword evidence="2" id="KW-0732">Signal</keyword>
<sequence>MRQLTLCFALWLPAASCWADKIEGVASHMLRGPADAYIGEQYRAEVTRSMLAAQKGDTRAAWAALQAPLAFCDQQKNTDQLRVYSVNNDAEAKEYRDAEPGVTTIFVDQACPAAYKAAAFLAVGANDADAAFAYLDRAQALSPHWAEPLAERAYLVGKLGDRAKSLLIYQEAMALAEKYPSSAYLKPLILRGIGFALIELDRLDEAEQAFNDSLKLEPGNDLANNELRYIEQLRWAKAKSSTSK</sequence>
<evidence type="ECO:0000313" key="3">
    <source>
        <dbReference type="EMBL" id="KGM55568.1"/>
    </source>
</evidence>
<dbReference type="OrthoDB" id="6037603at2"/>
<dbReference type="Gene3D" id="1.25.40.10">
    <property type="entry name" value="Tetratricopeptide repeat domain"/>
    <property type="match status" value="1"/>
</dbReference>
<dbReference type="EMBL" id="AVPU01000004">
    <property type="protein sequence ID" value="KGM55568.1"/>
    <property type="molecule type" value="Genomic_DNA"/>
</dbReference>
<feature type="signal peptide" evidence="2">
    <location>
        <begin position="1"/>
        <end position="19"/>
    </location>
</feature>
<gene>
    <name evidence="3" type="ORF">N800_12665</name>
</gene>
<dbReference type="AlphaFoldDB" id="A0A0A0EZT3"/>
<dbReference type="RefSeq" id="WP_036134820.1">
    <property type="nucleotide sequence ID" value="NZ_AVPU01000004.1"/>
</dbReference>
<name>A0A0A0EZT3_9GAMM</name>
<reference evidence="3 4" key="1">
    <citation type="submission" date="2013-08" db="EMBL/GenBank/DDBJ databases">
        <title>Genome sequencing of Lysobacter.</title>
        <authorList>
            <person name="Zhang S."/>
            <person name="Wang G."/>
        </authorList>
    </citation>
    <scope>NUCLEOTIDE SEQUENCE [LARGE SCALE GENOMIC DNA]</scope>
    <source>
        <strain evidence="3 4">GH1-9</strain>
    </source>
</reference>
<protein>
    <submittedName>
        <fullName evidence="3">Uncharacterized protein</fullName>
    </submittedName>
</protein>
<keyword evidence="4" id="KW-1185">Reference proteome</keyword>
<dbReference type="InterPro" id="IPR019734">
    <property type="entry name" value="TPR_rpt"/>
</dbReference>
<dbReference type="eggNOG" id="ENOG502ZMQ5">
    <property type="taxonomic scope" value="Bacteria"/>
</dbReference>
<dbReference type="Proteomes" id="UP000029998">
    <property type="component" value="Unassembled WGS sequence"/>
</dbReference>
<accession>A0A0A0EZT3</accession>
<dbReference type="PROSITE" id="PS50005">
    <property type="entry name" value="TPR"/>
    <property type="match status" value="1"/>
</dbReference>
<dbReference type="SMART" id="SM00028">
    <property type="entry name" value="TPR"/>
    <property type="match status" value="3"/>
</dbReference>
<evidence type="ECO:0000313" key="4">
    <source>
        <dbReference type="Proteomes" id="UP000029998"/>
    </source>
</evidence>
<dbReference type="STRING" id="1385517.N800_12665"/>
<dbReference type="InterPro" id="IPR011990">
    <property type="entry name" value="TPR-like_helical_dom_sf"/>
</dbReference>
<evidence type="ECO:0000256" key="1">
    <source>
        <dbReference type="PROSITE-ProRule" id="PRU00339"/>
    </source>
</evidence>
<feature type="chain" id="PRO_5001969472" evidence="2">
    <location>
        <begin position="20"/>
        <end position="244"/>
    </location>
</feature>
<organism evidence="3 4">
    <name type="scientific">Lysobacter daejeonensis GH1-9</name>
    <dbReference type="NCBI Taxonomy" id="1385517"/>
    <lineage>
        <taxon>Bacteria</taxon>
        <taxon>Pseudomonadati</taxon>
        <taxon>Pseudomonadota</taxon>
        <taxon>Gammaproteobacteria</taxon>
        <taxon>Lysobacterales</taxon>
        <taxon>Lysobacteraceae</taxon>
        <taxon>Aerolutibacter</taxon>
    </lineage>
</organism>